<feature type="region of interest" description="Disordered" evidence="2">
    <location>
        <begin position="23"/>
        <end position="50"/>
    </location>
</feature>
<evidence type="ECO:0000313" key="3">
    <source>
        <dbReference type="EMBL" id="KAK3679498.1"/>
    </source>
</evidence>
<organism evidence="3 4">
    <name type="scientific">Recurvomyces mirabilis</name>
    <dbReference type="NCBI Taxonomy" id="574656"/>
    <lineage>
        <taxon>Eukaryota</taxon>
        <taxon>Fungi</taxon>
        <taxon>Dikarya</taxon>
        <taxon>Ascomycota</taxon>
        <taxon>Pezizomycotina</taxon>
        <taxon>Dothideomycetes</taxon>
        <taxon>Dothideomycetidae</taxon>
        <taxon>Mycosphaerellales</taxon>
        <taxon>Teratosphaeriaceae</taxon>
        <taxon>Recurvomyces</taxon>
    </lineage>
</organism>
<keyword evidence="4" id="KW-1185">Reference proteome</keyword>
<evidence type="ECO:0000313" key="4">
    <source>
        <dbReference type="Proteomes" id="UP001274830"/>
    </source>
</evidence>
<dbReference type="Pfam" id="PF04641">
    <property type="entry name" value="Rtf2"/>
    <property type="match status" value="1"/>
</dbReference>
<feature type="compositionally biased region" description="Polar residues" evidence="2">
    <location>
        <begin position="275"/>
        <end position="285"/>
    </location>
</feature>
<feature type="compositionally biased region" description="Basic and acidic residues" evidence="2">
    <location>
        <begin position="26"/>
        <end position="36"/>
    </location>
</feature>
<dbReference type="GO" id="GO:0006274">
    <property type="term" value="P:DNA replication termination"/>
    <property type="evidence" value="ECO:0007669"/>
    <property type="project" value="TreeGrafter"/>
</dbReference>
<dbReference type="RefSeq" id="XP_064696894.1">
    <property type="nucleotide sequence ID" value="XM_064835844.1"/>
</dbReference>
<gene>
    <name evidence="3" type="primary">rtf2</name>
    <name evidence="3" type="ORF">LTR78_001059</name>
</gene>
<dbReference type="InterPro" id="IPR006735">
    <property type="entry name" value="Rtf2"/>
</dbReference>
<dbReference type="PANTHER" id="PTHR12775">
    <property type="entry name" value="PROTEIN C20ORF43 HOMOLOG"/>
    <property type="match status" value="1"/>
</dbReference>
<dbReference type="EMBL" id="JAUTXT010000002">
    <property type="protein sequence ID" value="KAK3679498.1"/>
    <property type="molecule type" value="Genomic_DNA"/>
</dbReference>
<evidence type="ECO:0000256" key="1">
    <source>
        <dbReference type="ARBA" id="ARBA00009885"/>
    </source>
</evidence>
<dbReference type="PANTHER" id="PTHR12775:SF0">
    <property type="entry name" value="REPLICATION TERMINATION FACTOR 2"/>
    <property type="match status" value="1"/>
</dbReference>
<dbReference type="AlphaFoldDB" id="A0AAE0WX42"/>
<comment type="similarity">
    <text evidence="1">Belongs to the rtf2 family.</text>
</comment>
<proteinExistence type="inferred from homology"/>
<dbReference type="CDD" id="cd16653">
    <property type="entry name" value="RING-like_Rtf2"/>
    <property type="match status" value="1"/>
</dbReference>
<feature type="compositionally biased region" description="Polar residues" evidence="2">
    <location>
        <begin position="248"/>
        <end position="257"/>
    </location>
</feature>
<sequence length="310" mass="33797">MGNDGGSIPTRRELVKEAARALTTSELKETRQEQQEYHWTTDPISTKPLAQPVVSDSSGKLYNKDTVLEYLVEGARKDDAERITGGAIKSLKDVVEVKFEVGSKAGETATGEIWVCPITGDRLGPSSKAVYLVPCGHAFSGTAIKEVSGEKCLTCETAYASNDIIAILPTIDTDIARLSLRVKTLQEKGLSHSLKKASGGNKKRKKKDEVVVVVNDGRKVQQDMQQELVQDKTSTAGNDAPAKDSHKSINNASTASLTAKVLDEQERTKKRKLENQNVRSLFSTRDQAKPSGKSSDFMTRGYSLPVSDKR</sequence>
<dbReference type="Proteomes" id="UP001274830">
    <property type="component" value="Unassembled WGS sequence"/>
</dbReference>
<dbReference type="InterPro" id="IPR027799">
    <property type="entry name" value="Rtf2_RING-finger"/>
</dbReference>
<dbReference type="GeneID" id="89960377"/>
<reference evidence="3" key="1">
    <citation type="submission" date="2023-07" db="EMBL/GenBank/DDBJ databases">
        <title>Black Yeasts Isolated from many extreme environments.</title>
        <authorList>
            <person name="Coleine C."/>
            <person name="Stajich J.E."/>
            <person name="Selbmann L."/>
        </authorList>
    </citation>
    <scope>NUCLEOTIDE SEQUENCE</scope>
    <source>
        <strain evidence="3">CCFEE 5485</strain>
    </source>
</reference>
<evidence type="ECO:0000256" key="2">
    <source>
        <dbReference type="SAM" id="MobiDB-lite"/>
    </source>
</evidence>
<feature type="region of interest" description="Disordered" evidence="2">
    <location>
        <begin position="191"/>
        <end position="210"/>
    </location>
</feature>
<name>A0AAE0WX42_9PEZI</name>
<accession>A0AAE0WX42</accession>
<comment type="caution">
    <text evidence="3">The sequence shown here is derived from an EMBL/GenBank/DDBJ whole genome shotgun (WGS) entry which is preliminary data.</text>
</comment>
<protein>
    <submittedName>
        <fullName evidence="3">Replication termination factor 2</fullName>
    </submittedName>
</protein>
<dbReference type="GO" id="GO:0005634">
    <property type="term" value="C:nucleus"/>
    <property type="evidence" value="ECO:0007669"/>
    <property type="project" value="TreeGrafter"/>
</dbReference>
<feature type="region of interest" description="Disordered" evidence="2">
    <location>
        <begin position="231"/>
        <end position="310"/>
    </location>
</feature>